<dbReference type="Proteomes" id="UP000462055">
    <property type="component" value="Unassembled WGS sequence"/>
</dbReference>
<gene>
    <name evidence="1" type="ORF">F8568_034900</name>
</gene>
<comment type="caution">
    <text evidence="1">The sequence shown here is derived from an EMBL/GenBank/DDBJ whole genome shotgun (WGS) entry which is preliminary data.</text>
</comment>
<keyword evidence="2" id="KW-1185">Reference proteome</keyword>
<evidence type="ECO:0000313" key="2">
    <source>
        <dbReference type="Proteomes" id="UP000462055"/>
    </source>
</evidence>
<proteinExistence type="predicted"/>
<organism evidence="1 2">
    <name type="scientific">Actinomadura physcomitrii</name>
    <dbReference type="NCBI Taxonomy" id="2650748"/>
    <lineage>
        <taxon>Bacteria</taxon>
        <taxon>Bacillati</taxon>
        <taxon>Actinomycetota</taxon>
        <taxon>Actinomycetes</taxon>
        <taxon>Streptosporangiales</taxon>
        <taxon>Thermomonosporaceae</taxon>
        <taxon>Actinomadura</taxon>
    </lineage>
</organism>
<evidence type="ECO:0000313" key="1">
    <source>
        <dbReference type="EMBL" id="MWA05465.1"/>
    </source>
</evidence>
<name>A0A6I4MLH2_9ACTN</name>
<protein>
    <submittedName>
        <fullName evidence="1">DUF4241 domain-containing protein</fullName>
    </submittedName>
</protein>
<reference evidence="1" key="1">
    <citation type="submission" date="2019-12" db="EMBL/GenBank/DDBJ databases">
        <title>Actinomadura physcomitrii sp. nov., a novel actinomycete isolated from moss [Physcomitrium sphaericum (Ludw) Fuernr].</title>
        <authorList>
            <person name="Zhuang X."/>
        </authorList>
    </citation>
    <scope>NUCLEOTIDE SEQUENCE [LARGE SCALE GENOMIC DNA]</scope>
    <source>
        <strain evidence="1">LD22</strain>
    </source>
</reference>
<dbReference type="EMBL" id="WBMS02000038">
    <property type="protein sequence ID" value="MWA05465.1"/>
    <property type="molecule type" value="Genomic_DNA"/>
</dbReference>
<dbReference type="RefSeq" id="WP_151597926.1">
    <property type="nucleotide sequence ID" value="NZ_WBMS02000038.1"/>
</dbReference>
<dbReference type="Pfam" id="PF14025">
    <property type="entry name" value="DUF4241"/>
    <property type="match status" value="1"/>
</dbReference>
<dbReference type="AlphaFoldDB" id="A0A6I4MLH2"/>
<sequence length="123" mass="13354">MGTPSGGATVHCKDPPRSYPVTLSISHWNWLPDPPMRLVNAARITVRDEPSASWEPALRPGQESASLDEGAFFGFGIDSGTGCFLDAAAHERLGAMRDFDDALLIRAIERVSVAWSFGRGIRN</sequence>
<dbReference type="InterPro" id="IPR025335">
    <property type="entry name" value="DUF4241"/>
</dbReference>
<accession>A0A6I4MLH2</accession>